<name>A0AAD3R7H6_LATJO</name>
<dbReference type="Gene3D" id="3.10.20.90">
    <property type="entry name" value="Phosphatidylinositol 3-kinase Catalytic Subunit, Chain A, domain 1"/>
    <property type="match status" value="1"/>
</dbReference>
<dbReference type="EMBL" id="BRZM01004627">
    <property type="protein sequence ID" value="GLD58488.1"/>
    <property type="molecule type" value="Genomic_DNA"/>
</dbReference>
<feature type="domain" description="Ubiquitin-like" evidence="1">
    <location>
        <begin position="16"/>
        <end position="72"/>
    </location>
</feature>
<dbReference type="InterPro" id="IPR029071">
    <property type="entry name" value="Ubiquitin-like_domsf"/>
</dbReference>
<gene>
    <name evidence="2" type="ORF">AKAME5_002883400</name>
</gene>
<protein>
    <recommendedName>
        <fullName evidence="1">Ubiquitin-like domain-containing protein</fullName>
    </recommendedName>
</protein>
<keyword evidence="3" id="KW-1185">Reference proteome</keyword>
<dbReference type="PROSITE" id="PS50053">
    <property type="entry name" value="UBIQUITIN_2"/>
    <property type="match status" value="1"/>
</dbReference>
<evidence type="ECO:0000313" key="3">
    <source>
        <dbReference type="Proteomes" id="UP001279410"/>
    </source>
</evidence>
<comment type="caution">
    <text evidence="2">The sequence shown here is derived from an EMBL/GenBank/DDBJ whole genome shotgun (WGS) entry which is preliminary data.</text>
</comment>
<organism evidence="2 3">
    <name type="scientific">Lates japonicus</name>
    <name type="common">Japanese lates</name>
    <dbReference type="NCBI Taxonomy" id="270547"/>
    <lineage>
        <taxon>Eukaryota</taxon>
        <taxon>Metazoa</taxon>
        <taxon>Chordata</taxon>
        <taxon>Craniata</taxon>
        <taxon>Vertebrata</taxon>
        <taxon>Euteleostomi</taxon>
        <taxon>Actinopterygii</taxon>
        <taxon>Neopterygii</taxon>
        <taxon>Teleostei</taxon>
        <taxon>Neoteleostei</taxon>
        <taxon>Acanthomorphata</taxon>
        <taxon>Carangaria</taxon>
        <taxon>Carangaria incertae sedis</taxon>
        <taxon>Centropomidae</taxon>
        <taxon>Lates</taxon>
    </lineage>
</organism>
<evidence type="ECO:0000259" key="1">
    <source>
        <dbReference type="PROSITE" id="PS50053"/>
    </source>
</evidence>
<dbReference type="AlphaFoldDB" id="A0AAD3R7H6"/>
<accession>A0AAD3R7H6</accession>
<sequence length="183" mass="20517">MDIVPCDTEVEFKSLTVLQLKRKILRRLPEGTGGFFRLIFAGRQLLKDSTLLCDYGIQPLSVIDIILRMGGGSTGQGQEDGGMGDKEGKNRKRETVHMLLSDDGLCTDWEAVPLTLSDRGERSETARTQKHHEMGKIYQVIVHGLRGKKMIIDLCNTEEQMQSMTVLQLKEKISQRLPDTAGE</sequence>
<dbReference type="Proteomes" id="UP001279410">
    <property type="component" value="Unassembled WGS sequence"/>
</dbReference>
<proteinExistence type="predicted"/>
<dbReference type="InterPro" id="IPR000626">
    <property type="entry name" value="Ubiquitin-like_dom"/>
</dbReference>
<dbReference type="SUPFAM" id="SSF54236">
    <property type="entry name" value="Ubiquitin-like"/>
    <property type="match status" value="1"/>
</dbReference>
<dbReference type="Pfam" id="PF00240">
    <property type="entry name" value="ubiquitin"/>
    <property type="match status" value="1"/>
</dbReference>
<evidence type="ECO:0000313" key="2">
    <source>
        <dbReference type="EMBL" id="GLD58488.1"/>
    </source>
</evidence>
<reference evidence="2" key="1">
    <citation type="submission" date="2022-08" db="EMBL/GenBank/DDBJ databases">
        <title>Genome sequencing of akame (Lates japonicus).</title>
        <authorList>
            <person name="Hashiguchi Y."/>
            <person name="Takahashi H."/>
        </authorList>
    </citation>
    <scope>NUCLEOTIDE SEQUENCE</scope>
    <source>
        <strain evidence="2">Kochi</strain>
    </source>
</reference>